<organism evidence="1 2">
    <name type="scientific">Allorhodopirellula heiligendammensis</name>
    <dbReference type="NCBI Taxonomy" id="2714739"/>
    <lineage>
        <taxon>Bacteria</taxon>
        <taxon>Pseudomonadati</taxon>
        <taxon>Planctomycetota</taxon>
        <taxon>Planctomycetia</taxon>
        <taxon>Pirellulales</taxon>
        <taxon>Pirellulaceae</taxon>
        <taxon>Allorhodopirellula</taxon>
    </lineage>
</organism>
<dbReference type="Proteomes" id="UP000319908">
    <property type="component" value="Unassembled WGS sequence"/>
</dbReference>
<reference evidence="1 2" key="1">
    <citation type="journal article" date="2020" name="Antonie Van Leeuwenhoek">
        <title>Rhodopirellula heiligendammensis sp. nov., Rhodopirellula pilleata sp. nov., and Rhodopirellula solitaria sp. nov. isolated from natural or artificial marine surfaces in Northern Germany and California, USA, and emended description of the genus Rhodopirellula.</title>
        <authorList>
            <person name="Kallscheuer N."/>
            <person name="Wiegand S."/>
            <person name="Jogler M."/>
            <person name="Boedeker C."/>
            <person name="Peeters S.H."/>
            <person name="Rast P."/>
            <person name="Heuer A."/>
            <person name="Jetten M.S.M."/>
            <person name="Rohde M."/>
            <person name="Jogler C."/>
        </authorList>
    </citation>
    <scope>NUCLEOTIDE SEQUENCE [LARGE SCALE GENOMIC DNA]</scope>
    <source>
        <strain evidence="1 2">Poly21</strain>
    </source>
</reference>
<keyword evidence="2" id="KW-1185">Reference proteome</keyword>
<gene>
    <name evidence="1" type="ORF">Poly21_19010</name>
</gene>
<protein>
    <submittedName>
        <fullName evidence="1">Uncharacterized protein</fullName>
    </submittedName>
</protein>
<dbReference type="EMBL" id="SJPU01000001">
    <property type="protein sequence ID" value="TWU19726.1"/>
    <property type="molecule type" value="Genomic_DNA"/>
</dbReference>
<sequence>MIPRNLGCPAYPRGSSLRAELASASPGETILPQLHQPDKDFGRHRHALKIPHTWLTAAKPTINPDEPNKCSRCYSQRKARSSTTPVNAVVLAVGGKQVQLLSDWCLTKLLKLPVQSERSQQRLDMLCRRGVIPLECVNCQKARFAIRIFRCRNLTNTRIRSC</sequence>
<evidence type="ECO:0000313" key="2">
    <source>
        <dbReference type="Proteomes" id="UP000319908"/>
    </source>
</evidence>
<comment type="caution">
    <text evidence="1">The sequence shown here is derived from an EMBL/GenBank/DDBJ whole genome shotgun (WGS) entry which is preliminary data.</text>
</comment>
<accession>A0A5C6C8K9</accession>
<evidence type="ECO:0000313" key="1">
    <source>
        <dbReference type="EMBL" id="TWU19726.1"/>
    </source>
</evidence>
<proteinExistence type="predicted"/>
<name>A0A5C6C8K9_9BACT</name>
<dbReference type="AlphaFoldDB" id="A0A5C6C8K9"/>